<name>A0A814XJU2_ADIRI</name>
<dbReference type="Proteomes" id="UP000663852">
    <property type="component" value="Unassembled WGS sequence"/>
</dbReference>
<sequence>MCDDLSIPCLVREQSFYSAMLNIWEPVPHTKSAPTIPELTRSNSGIDTHNSAEFLPIPELHPHPHPHISSPLYTTEFRLRNSGIVGIDSVCGTGSQMFNIAE</sequence>
<protein>
    <submittedName>
        <fullName evidence="1">Uncharacterized protein</fullName>
    </submittedName>
</protein>
<accession>A0A814XJU2</accession>
<evidence type="ECO:0000313" key="1">
    <source>
        <dbReference type="EMBL" id="CAF1217759.1"/>
    </source>
</evidence>
<organism evidence="1 2">
    <name type="scientific">Adineta ricciae</name>
    <name type="common">Rotifer</name>
    <dbReference type="NCBI Taxonomy" id="249248"/>
    <lineage>
        <taxon>Eukaryota</taxon>
        <taxon>Metazoa</taxon>
        <taxon>Spiralia</taxon>
        <taxon>Gnathifera</taxon>
        <taxon>Rotifera</taxon>
        <taxon>Eurotatoria</taxon>
        <taxon>Bdelloidea</taxon>
        <taxon>Adinetida</taxon>
        <taxon>Adinetidae</taxon>
        <taxon>Adineta</taxon>
    </lineage>
</organism>
<proteinExistence type="predicted"/>
<evidence type="ECO:0000313" key="2">
    <source>
        <dbReference type="Proteomes" id="UP000663852"/>
    </source>
</evidence>
<reference evidence="1" key="1">
    <citation type="submission" date="2021-02" db="EMBL/GenBank/DDBJ databases">
        <authorList>
            <person name="Nowell W R."/>
        </authorList>
    </citation>
    <scope>NUCLEOTIDE SEQUENCE</scope>
</reference>
<dbReference type="EMBL" id="CAJNOJ010000158">
    <property type="protein sequence ID" value="CAF1217759.1"/>
    <property type="molecule type" value="Genomic_DNA"/>
</dbReference>
<gene>
    <name evidence="1" type="ORF">EDS130_LOCUS26245</name>
</gene>
<comment type="caution">
    <text evidence="1">The sequence shown here is derived from an EMBL/GenBank/DDBJ whole genome shotgun (WGS) entry which is preliminary data.</text>
</comment>
<dbReference type="AlphaFoldDB" id="A0A814XJU2"/>